<dbReference type="EMBL" id="GBHO01045148">
    <property type="protein sequence ID" value="JAF98455.1"/>
    <property type="molecule type" value="Transcribed_RNA"/>
</dbReference>
<dbReference type="EMBL" id="GBHO01045152">
    <property type="protein sequence ID" value="JAF98451.1"/>
    <property type="molecule type" value="Transcribed_RNA"/>
</dbReference>
<organism evidence="11">
    <name type="scientific">Lygus hesperus</name>
    <name type="common">Western plant bug</name>
    <dbReference type="NCBI Taxonomy" id="30085"/>
    <lineage>
        <taxon>Eukaryota</taxon>
        <taxon>Metazoa</taxon>
        <taxon>Ecdysozoa</taxon>
        <taxon>Arthropoda</taxon>
        <taxon>Hexapoda</taxon>
        <taxon>Insecta</taxon>
        <taxon>Pterygota</taxon>
        <taxon>Neoptera</taxon>
        <taxon>Paraneoptera</taxon>
        <taxon>Hemiptera</taxon>
        <taxon>Heteroptera</taxon>
        <taxon>Panheteroptera</taxon>
        <taxon>Cimicomorpha</taxon>
        <taxon>Miridae</taxon>
        <taxon>Mirini</taxon>
        <taxon>Lygus</taxon>
    </lineage>
</organism>
<evidence type="ECO:0000313" key="13">
    <source>
        <dbReference type="EMBL" id="JAF98455.1"/>
    </source>
</evidence>
<evidence type="ECO:0000313" key="11">
    <source>
        <dbReference type="EMBL" id="JAF98451.1"/>
    </source>
</evidence>
<keyword evidence="4" id="KW-0524">Neurogenesis</keyword>
<comment type="function">
    <text evidence="8">Putative transcription factor required for axon growth and guidance in the central and peripheral nervous systems. Repels CNS axons away from the midline by promoting the expression of the midline repellent sli and its receptor robo.</text>
</comment>
<dbReference type="CDD" id="cd18315">
    <property type="entry name" value="BTB_POZ_BAB-like"/>
    <property type="match status" value="1"/>
</dbReference>
<evidence type="ECO:0000256" key="6">
    <source>
        <dbReference type="ARBA" id="ARBA00023163"/>
    </source>
</evidence>
<dbReference type="EMBL" id="GBHO01045149">
    <property type="protein sequence ID" value="JAF98454.1"/>
    <property type="molecule type" value="Transcribed_RNA"/>
</dbReference>
<dbReference type="GO" id="GO:0007464">
    <property type="term" value="P:R3/R4 cell fate commitment"/>
    <property type="evidence" value="ECO:0007669"/>
    <property type="project" value="UniProtKB-ARBA"/>
</dbReference>
<keyword evidence="5" id="KW-0805">Transcription regulation</keyword>
<dbReference type="SUPFAM" id="SSF54695">
    <property type="entry name" value="POZ domain"/>
    <property type="match status" value="1"/>
</dbReference>
<dbReference type="Pfam" id="PF00651">
    <property type="entry name" value="BTB"/>
    <property type="match status" value="1"/>
</dbReference>
<keyword evidence="7" id="KW-0539">Nucleus</keyword>
<feature type="region of interest" description="Disordered" evidence="9">
    <location>
        <begin position="113"/>
        <end position="265"/>
    </location>
</feature>
<dbReference type="GO" id="GO:0006357">
    <property type="term" value="P:regulation of transcription by RNA polymerase II"/>
    <property type="evidence" value="ECO:0007669"/>
    <property type="project" value="TreeGrafter"/>
</dbReference>
<dbReference type="InterPro" id="IPR000210">
    <property type="entry name" value="BTB/POZ_dom"/>
</dbReference>
<dbReference type="EMBL" id="GBRD01010529">
    <property type="protein sequence ID" value="JAG55295.1"/>
    <property type="molecule type" value="Transcribed_RNA"/>
</dbReference>
<evidence type="ECO:0000256" key="4">
    <source>
        <dbReference type="ARBA" id="ARBA00022902"/>
    </source>
</evidence>
<evidence type="ECO:0000256" key="5">
    <source>
        <dbReference type="ARBA" id="ARBA00023015"/>
    </source>
</evidence>
<evidence type="ECO:0000259" key="10">
    <source>
        <dbReference type="PROSITE" id="PS50097"/>
    </source>
</evidence>
<dbReference type="GO" id="GO:0007526">
    <property type="term" value="P:larval somatic muscle development"/>
    <property type="evidence" value="ECO:0007669"/>
    <property type="project" value="UniProtKB-ARBA"/>
</dbReference>
<dbReference type="AlphaFoldDB" id="A0A0A9VPM3"/>
<accession>A0A0A9VPM3</accession>
<dbReference type="InterPro" id="IPR051095">
    <property type="entry name" value="Dros_DevTransReg"/>
</dbReference>
<evidence type="ECO:0000256" key="3">
    <source>
        <dbReference type="ARBA" id="ARBA00022782"/>
    </source>
</evidence>
<evidence type="ECO:0000313" key="14">
    <source>
        <dbReference type="EMBL" id="JAG33209.1"/>
    </source>
</evidence>
<dbReference type="GO" id="GO:0035167">
    <property type="term" value="P:larval lymph gland hemopoiesis"/>
    <property type="evidence" value="ECO:0007669"/>
    <property type="project" value="UniProtKB-ARBA"/>
</dbReference>
<feature type="compositionally biased region" description="Acidic residues" evidence="9">
    <location>
        <begin position="236"/>
        <end position="253"/>
    </location>
</feature>
<evidence type="ECO:0000313" key="15">
    <source>
        <dbReference type="EMBL" id="JAG55295.1"/>
    </source>
</evidence>
<dbReference type="PANTHER" id="PTHR23110:SF111">
    <property type="entry name" value="LONGITUDINALS LACKING PROTEIN, ISOFORMS F_I_K_T"/>
    <property type="match status" value="1"/>
</dbReference>
<feature type="compositionally biased region" description="Gly residues" evidence="9">
    <location>
        <begin position="117"/>
        <end position="126"/>
    </location>
</feature>
<feature type="compositionally biased region" description="Basic and acidic residues" evidence="9">
    <location>
        <begin position="194"/>
        <end position="207"/>
    </location>
</feature>
<dbReference type="PROSITE" id="PS50097">
    <property type="entry name" value="BTB"/>
    <property type="match status" value="1"/>
</dbReference>
<dbReference type="GO" id="GO:0045476">
    <property type="term" value="P:nurse cell apoptotic process"/>
    <property type="evidence" value="ECO:0007669"/>
    <property type="project" value="UniProtKB-ARBA"/>
</dbReference>
<keyword evidence="2" id="KW-0217">Developmental protein</keyword>
<dbReference type="InterPro" id="IPR011333">
    <property type="entry name" value="SKP1/BTB/POZ_sf"/>
</dbReference>
<name>A0A0A9VPM3_LYGHE</name>
<dbReference type="GO" id="GO:0005634">
    <property type="term" value="C:nucleus"/>
    <property type="evidence" value="ECO:0007669"/>
    <property type="project" value="UniProtKB-SubCell"/>
</dbReference>
<feature type="compositionally biased region" description="Basic and acidic residues" evidence="9">
    <location>
        <begin position="128"/>
        <end position="140"/>
    </location>
</feature>
<evidence type="ECO:0000256" key="1">
    <source>
        <dbReference type="ARBA" id="ARBA00004123"/>
    </source>
</evidence>
<dbReference type="PANTHER" id="PTHR23110">
    <property type="entry name" value="BTB DOMAIN TRANSCRIPTION FACTOR"/>
    <property type="match status" value="1"/>
</dbReference>
<gene>
    <name evidence="11" type="primary">lola_57</name>
    <name evidence="14" type="synonym">lola_18</name>
    <name evidence="13" type="synonym">lola_21</name>
    <name evidence="12" type="synonym">lola_35</name>
    <name evidence="13" type="ORF">CM83_92517</name>
    <name evidence="11" type="ORF">CM83_92521</name>
    <name evidence="12" type="ORF">CM83_92523</name>
    <name evidence="14" type="ORF">CM83_92530</name>
</gene>
<evidence type="ECO:0000256" key="8">
    <source>
        <dbReference type="ARBA" id="ARBA00037382"/>
    </source>
</evidence>
<reference evidence="11" key="1">
    <citation type="journal article" date="2014" name="PLoS ONE">
        <title>Transcriptome-Based Identification of ABC Transporters in the Western Tarnished Plant Bug Lygus hesperus.</title>
        <authorList>
            <person name="Hull J.J."/>
            <person name="Chaney K."/>
            <person name="Geib S.M."/>
            <person name="Fabrick J.A."/>
            <person name="Brent C.S."/>
            <person name="Walsh D."/>
            <person name="Lavine L.C."/>
        </authorList>
    </citation>
    <scope>NUCLEOTIDE SEQUENCE</scope>
</reference>
<proteinExistence type="predicted"/>
<feature type="domain" description="BTB" evidence="10">
    <location>
        <begin position="30"/>
        <end position="95"/>
    </location>
</feature>
<dbReference type="GO" id="GO:0008406">
    <property type="term" value="P:gonad development"/>
    <property type="evidence" value="ECO:0007669"/>
    <property type="project" value="UniProtKB-ARBA"/>
</dbReference>
<evidence type="ECO:0000313" key="12">
    <source>
        <dbReference type="EMBL" id="JAF98454.1"/>
    </source>
</evidence>
<dbReference type="GO" id="GO:0048813">
    <property type="term" value="P:dendrite morphogenesis"/>
    <property type="evidence" value="ECO:0007669"/>
    <property type="project" value="UniProtKB-ARBA"/>
</dbReference>
<reference evidence="15" key="3">
    <citation type="submission" date="2014-09" db="EMBL/GenBank/DDBJ databases">
        <authorList>
            <person name="Magalhaes I.L.F."/>
            <person name="Oliveira U."/>
            <person name="Santos F.R."/>
            <person name="Vidigal T.H.D.A."/>
            <person name="Brescovit A.D."/>
            <person name="Santos A.J."/>
        </authorList>
    </citation>
    <scope>NUCLEOTIDE SEQUENCE</scope>
</reference>
<protein>
    <submittedName>
        <fullName evidence="11">Longitudinals lacking protein, isoforms H/M/V</fullName>
    </submittedName>
</protein>
<reference evidence="11" key="2">
    <citation type="submission" date="2014-07" db="EMBL/GenBank/DDBJ databases">
        <authorList>
            <person name="Hull J."/>
        </authorList>
    </citation>
    <scope>NUCLEOTIDE SEQUENCE</scope>
</reference>
<keyword evidence="3" id="KW-0221">Differentiation</keyword>
<keyword evidence="6" id="KW-0804">Transcription</keyword>
<dbReference type="GO" id="GO:0016199">
    <property type="term" value="P:axon midline choice point recognition"/>
    <property type="evidence" value="ECO:0007669"/>
    <property type="project" value="UniProtKB-ARBA"/>
</dbReference>
<dbReference type="SMART" id="SM00225">
    <property type="entry name" value="BTB"/>
    <property type="match status" value="1"/>
</dbReference>
<dbReference type="GO" id="GO:0045467">
    <property type="term" value="P:R7 cell development"/>
    <property type="evidence" value="ECO:0007669"/>
    <property type="project" value="UniProtKB-ARBA"/>
</dbReference>
<dbReference type="EMBL" id="GBHO01010395">
    <property type="protein sequence ID" value="JAG33209.1"/>
    <property type="molecule type" value="Transcribed_RNA"/>
</dbReference>
<evidence type="ECO:0000256" key="9">
    <source>
        <dbReference type="SAM" id="MobiDB-lite"/>
    </source>
</evidence>
<dbReference type="Gene3D" id="3.30.710.10">
    <property type="entry name" value="Potassium Channel Kv1.1, Chain A"/>
    <property type="match status" value="1"/>
</dbReference>
<comment type="subcellular location">
    <subcellularLocation>
        <location evidence="1">Nucleus</location>
    </subcellularLocation>
</comment>
<evidence type="ECO:0000256" key="2">
    <source>
        <dbReference type="ARBA" id="ARBA00022473"/>
    </source>
</evidence>
<evidence type="ECO:0000256" key="7">
    <source>
        <dbReference type="ARBA" id="ARBA00023242"/>
    </source>
</evidence>
<sequence>MSDQFCLKWNNHHTTLVAVFDKLFECESLVDCTVAAEGKFVKAHKVVLSACSSYLEELLQNHEDKHPILIFNDISYVELKAMLEYMYRGEVNVSQDQLNTFLKAAEALRIKGLTTDQGGGDGGGGDLNDLKKKMPRKEPRTNSPVLGTTPVERPPSPKRKRRVSSRDENYANDSNSCDTAPTPPPASGHNAVTKLEEKLSRLKREGGGAETPSLPSGTPSGGTPHHKLLQPKTEFVEEPSNMEDVSLEDEEDYGPNPGTSQASFSSQDFNSWQLGEAAGDEVFMAGQHDLNNTAGNSQGKLHWASSAPSAASLAKKRPPVRPAHAHTYWTNLPIKSPYLFVLIVTKFGAARVISLKYLRKTGKVEETAPSFAQPIFCCVDENFLLLLYLYLFCMLFYSTNFPNSTNPLLFTKFVLICIFSPSL</sequence>